<reference evidence="3 4" key="1">
    <citation type="submission" date="2020-02" db="EMBL/GenBank/DDBJ databases">
        <authorList>
            <person name="Hogendoorn C."/>
        </authorList>
    </citation>
    <scope>NUCLEOTIDE SEQUENCE [LARGE SCALE GENOMIC DNA]</scope>
    <source>
        <strain evidence="3">R501</strain>
    </source>
</reference>
<name>A0A6F8ZFB7_9FIRM</name>
<proteinExistence type="predicted"/>
<dbReference type="Proteomes" id="UP000503399">
    <property type="component" value="Chromosome"/>
</dbReference>
<feature type="region of interest" description="Disordered" evidence="1">
    <location>
        <begin position="1"/>
        <end position="25"/>
    </location>
</feature>
<organism evidence="3 4">
    <name type="scientific">Candidatus Hydrogenisulfobacillus filiaventi</name>
    <dbReference type="NCBI Taxonomy" id="2707344"/>
    <lineage>
        <taxon>Bacteria</taxon>
        <taxon>Bacillati</taxon>
        <taxon>Bacillota</taxon>
        <taxon>Clostridia</taxon>
        <taxon>Eubacteriales</taxon>
        <taxon>Clostridiales Family XVII. Incertae Sedis</taxon>
        <taxon>Candidatus Hydrogenisulfobacillus</taxon>
    </lineage>
</organism>
<protein>
    <recommendedName>
        <fullName evidence="2">DUF6504 domain-containing protein</fullName>
    </recommendedName>
</protein>
<dbReference type="KEGG" id="hfv:R50_0783"/>
<dbReference type="Pfam" id="PF20114">
    <property type="entry name" value="DUF6504"/>
    <property type="match status" value="1"/>
</dbReference>
<accession>A0A6F8ZFB7</accession>
<evidence type="ECO:0000259" key="2">
    <source>
        <dbReference type="Pfam" id="PF20114"/>
    </source>
</evidence>
<evidence type="ECO:0000313" key="4">
    <source>
        <dbReference type="Proteomes" id="UP000503399"/>
    </source>
</evidence>
<dbReference type="AlphaFoldDB" id="A0A6F8ZFB7"/>
<feature type="domain" description="DUF6504" evidence="2">
    <location>
        <begin position="29"/>
        <end position="91"/>
    </location>
</feature>
<sequence>MKGTDGDIPAPEEAVAPIPPPDREGGTLRGFRYRRHYRPVVEVLEVWTDVGAWWAGEPERRFWRVRTADHGLYELADDGSGRHWWLYRIYD</sequence>
<dbReference type="EMBL" id="LR778114">
    <property type="protein sequence ID" value="CAB1128289.1"/>
    <property type="molecule type" value="Genomic_DNA"/>
</dbReference>
<keyword evidence="4" id="KW-1185">Reference proteome</keyword>
<dbReference type="InterPro" id="IPR045443">
    <property type="entry name" value="DUF6504"/>
</dbReference>
<evidence type="ECO:0000313" key="3">
    <source>
        <dbReference type="EMBL" id="CAB1128289.1"/>
    </source>
</evidence>
<gene>
    <name evidence="3" type="ORF">R50_0783</name>
</gene>
<evidence type="ECO:0000256" key="1">
    <source>
        <dbReference type="SAM" id="MobiDB-lite"/>
    </source>
</evidence>